<proteinExistence type="inferred from homology"/>
<dbReference type="InterPro" id="IPR024434">
    <property type="entry name" value="TSCPD_dom"/>
</dbReference>
<evidence type="ECO:0000313" key="7">
    <source>
        <dbReference type="EMBL" id="UWN57520.1"/>
    </source>
</evidence>
<dbReference type="NCBIfam" id="TIGR03905">
    <property type="entry name" value="TIGR03905_4_Cys"/>
    <property type="match status" value="1"/>
</dbReference>
<keyword evidence="3" id="KW-0237">DNA synthesis</keyword>
<dbReference type="Proteomes" id="UP001059295">
    <property type="component" value="Chromosome"/>
</dbReference>
<evidence type="ECO:0000256" key="3">
    <source>
        <dbReference type="ARBA" id="ARBA00022634"/>
    </source>
</evidence>
<evidence type="ECO:0000259" key="6">
    <source>
        <dbReference type="Pfam" id="PF12637"/>
    </source>
</evidence>
<dbReference type="InterPro" id="IPR023806">
    <property type="entry name" value="CHP03905"/>
</dbReference>
<organism evidence="7 8">
    <name type="scientific">Alistipes ihumii AP11</name>
    <dbReference type="NCBI Taxonomy" id="1211813"/>
    <lineage>
        <taxon>Bacteria</taxon>
        <taxon>Pseudomonadati</taxon>
        <taxon>Bacteroidota</taxon>
        <taxon>Bacteroidia</taxon>
        <taxon>Bacteroidales</taxon>
        <taxon>Rikenellaceae</taxon>
        <taxon>Alistipes</taxon>
    </lineage>
</organism>
<evidence type="ECO:0000313" key="8">
    <source>
        <dbReference type="Proteomes" id="UP001059295"/>
    </source>
</evidence>
<keyword evidence="8" id="KW-1185">Reference proteome</keyword>
<protein>
    <recommendedName>
        <fullName evidence="2">ribonucleoside-diphosphate reductase</fullName>
        <ecNumber evidence="2">1.17.4.1</ecNumber>
    </recommendedName>
</protein>
<feature type="domain" description="TSCPD" evidence="6">
    <location>
        <begin position="7"/>
        <end position="82"/>
    </location>
</feature>
<dbReference type="EC" id="1.17.4.1" evidence="2"/>
<dbReference type="Pfam" id="PF12637">
    <property type="entry name" value="TSCPD"/>
    <property type="match status" value="1"/>
</dbReference>
<evidence type="ECO:0000256" key="2">
    <source>
        <dbReference type="ARBA" id="ARBA00012274"/>
    </source>
</evidence>
<evidence type="ECO:0000256" key="4">
    <source>
        <dbReference type="ARBA" id="ARBA00022741"/>
    </source>
</evidence>
<evidence type="ECO:0000256" key="5">
    <source>
        <dbReference type="ARBA" id="ARBA00047754"/>
    </source>
</evidence>
<evidence type="ECO:0000256" key="1">
    <source>
        <dbReference type="ARBA" id="ARBA00007405"/>
    </source>
</evidence>
<comment type="catalytic activity">
    <reaction evidence="5">
        <text>a 2'-deoxyribonucleoside 5'-diphosphate + [thioredoxin]-disulfide + H2O = a ribonucleoside 5'-diphosphate + [thioredoxin]-dithiol</text>
        <dbReference type="Rhea" id="RHEA:23252"/>
        <dbReference type="Rhea" id="RHEA-COMP:10698"/>
        <dbReference type="Rhea" id="RHEA-COMP:10700"/>
        <dbReference type="ChEBI" id="CHEBI:15377"/>
        <dbReference type="ChEBI" id="CHEBI:29950"/>
        <dbReference type="ChEBI" id="CHEBI:50058"/>
        <dbReference type="ChEBI" id="CHEBI:57930"/>
        <dbReference type="ChEBI" id="CHEBI:73316"/>
        <dbReference type="EC" id="1.17.4.1"/>
    </reaction>
</comment>
<reference evidence="7" key="1">
    <citation type="journal article" date="2022" name="Cell">
        <title>Design, construction, and in vivo augmentation of a complex gut microbiome.</title>
        <authorList>
            <person name="Cheng A.G."/>
            <person name="Ho P.Y."/>
            <person name="Aranda-Diaz A."/>
            <person name="Jain S."/>
            <person name="Yu F.B."/>
            <person name="Meng X."/>
            <person name="Wang M."/>
            <person name="Iakiviak M."/>
            <person name="Nagashima K."/>
            <person name="Zhao A."/>
            <person name="Murugkar P."/>
            <person name="Patil A."/>
            <person name="Atabakhsh K."/>
            <person name="Weakley A."/>
            <person name="Yan J."/>
            <person name="Brumbaugh A.R."/>
            <person name="Higginbottom S."/>
            <person name="Dimas A."/>
            <person name="Shiver A.L."/>
            <person name="Deutschbauer A."/>
            <person name="Neff N."/>
            <person name="Sonnenburg J.L."/>
            <person name="Huang K.C."/>
            <person name="Fischbach M.A."/>
        </authorList>
    </citation>
    <scope>NUCLEOTIDE SEQUENCE</scope>
    <source>
        <strain evidence="7">AP11</strain>
    </source>
</reference>
<gene>
    <name evidence="7" type="ORF">NQ491_01725</name>
</gene>
<keyword evidence="4" id="KW-0547">Nucleotide-binding</keyword>
<accession>A0ABY5UZY3</accession>
<sequence length="86" mass="8995">MAMKTIEYVPVGGVCTKSIRVTVKDGRIAEVVFTGGCHGNTQGVASLVRGMDAGEAVRRLKGIDCRGKGTSCPDQLARAIEMLAGK</sequence>
<comment type="similarity">
    <text evidence="1">Belongs to the ribonucleoside diphosphate reductase class-2 family.</text>
</comment>
<dbReference type="EMBL" id="CP102294">
    <property type="protein sequence ID" value="UWN57520.1"/>
    <property type="molecule type" value="Genomic_DNA"/>
</dbReference>
<name>A0ABY5UZY3_9BACT</name>